<organism evidence="3 4">
    <name type="scientific">Anatilimnocola aggregata</name>
    <dbReference type="NCBI Taxonomy" id="2528021"/>
    <lineage>
        <taxon>Bacteria</taxon>
        <taxon>Pseudomonadati</taxon>
        <taxon>Planctomycetota</taxon>
        <taxon>Planctomycetia</taxon>
        <taxon>Pirellulales</taxon>
        <taxon>Pirellulaceae</taxon>
        <taxon>Anatilimnocola</taxon>
    </lineage>
</organism>
<evidence type="ECO:0000313" key="3">
    <source>
        <dbReference type="EMBL" id="QDU27039.1"/>
    </source>
</evidence>
<dbReference type="KEGG" id="aagg:ETAA8_21230"/>
<feature type="transmembrane region" description="Helical" evidence="1">
    <location>
        <begin position="20"/>
        <end position="45"/>
    </location>
</feature>
<reference evidence="3 4" key="1">
    <citation type="submission" date="2019-02" db="EMBL/GenBank/DDBJ databases">
        <title>Deep-cultivation of Planctomycetes and their phenomic and genomic characterization uncovers novel biology.</title>
        <authorList>
            <person name="Wiegand S."/>
            <person name="Jogler M."/>
            <person name="Boedeker C."/>
            <person name="Pinto D."/>
            <person name="Vollmers J."/>
            <person name="Rivas-Marin E."/>
            <person name="Kohn T."/>
            <person name="Peeters S.H."/>
            <person name="Heuer A."/>
            <person name="Rast P."/>
            <person name="Oberbeckmann S."/>
            <person name="Bunk B."/>
            <person name="Jeske O."/>
            <person name="Meyerdierks A."/>
            <person name="Storesund J.E."/>
            <person name="Kallscheuer N."/>
            <person name="Luecker S."/>
            <person name="Lage O.M."/>
            <person name="Pohl T."/>
            <person name="Merkel B.J."/>
            <person name="Hornburger P."/>
            <person name="Mueller R.-W."/>
            <person name="Bruemmer F."/>
            <person name="Labrenz M."/>
            <person name="Spormann A.M."/>
            <person name="Op den Camp H."/>
            <person name="Overmann J."/>
            <person name="Amann R."/>
            <person name="Jetten M.S.M."/>
            <person name="Mascher T."/>
            <person name="Medema M.H."/>
            <person name="Devos D.P."/>
            <person name="Kaster A.-K."/>
            <person name="Ovreas L."/>
            <person name="Rohde M."/>
            <person name="Galperin M.Y."/>
            <person name="Jogler C."/>
        </authorList>
    </citation>
    <scope>NUCLEOTIDE SEQUENCE [LARGE SCALE GENOMIC DNA]</scope>
    <source>
        <strain evidence="3 4">ETA_A8</strain>
    </source>
</reference>
<accession>A0A517Y9Y1</accession>
<keyword evidence="1" id="KW-1133">Transmembrane helix</keyword>
<gene>
    <name evidence="3" type="ORF">ETAA8_21230</name>
</gene>
<dbReference type="InterPro" id="IPR012495">
    <property type="entry name" value="TadE-like_dom"/>
</dbReference>
<proteinExistence type="predicted"/>
<sequence>MAASPRKRPSKRLRRGQSLVEFAVVALATYMLLAAILTFGFYFYAAQGAQAAVDLAARELSRTPLPAVSVTTKTVIYSDYTAGDLGLAPAEKDSIQQFRKQVYDPHYLVLRRDDVILPEGGLNMSFVGQLPTVNQQLIPLMVRDEIDEERYLRYPGAIVADDNTADDPAVPAPTGYLVMIPLVSERSALGAETIRWVPVLEPILMANSAVPSMPEDQFPITSSHRGIVALRINYPSQSAAMTSFRPAASSLQPNIGQPNVANDDLVTTDPDSEYAPEGDLVAPDEDNIHRTTYRGIYGLGRQQALGQQVRPFRRVISAQAIYRREIFQ</sequence>
<protein>
    <recommendedName>
        <fullName evidence="2">TadE-like domain-containing protein</fullName>
    </recommendedName>
</protein>
<evidence type="ECO:0000259" key="2">
    <source>
        <dbReference type="Pfam" id="PF07811"/>
    </source>
</evidence>
<feature type="domain" description="TadE-like" evidence="2">
    <location>
        <begin position="16"/>
        <end position="58"/>
    </location>
</feature>
<keyword evidence="1" id="KW-0472">Membrane</keyword>
<evidence type="ECO:0000313" key="4">
    <source>
        <dbReference type="Proteomes" id="UP000315017"/>
    </source>
</evidence>
<keyword evidence="4" id="KW-1185">Reference proteome</keyword>
<dbReference type="Pfam" id="PF07811">
    <property type="entry name" value="TadE"/>
    <property type="match status" value="1"/>
</dbReference>
<evidence type="ECO:0000256" key="1">
    <source>
        <dbReference type="SAM" id="Phobius"/>
    </source>
</evidence>
<dbReference type="OrthoDB" id="290987at2"/>
<dbReference type="Proteomes" id="UP000315017">
    <property type="component" value="Chromosome"/>
</dbReference>
<dbReference type="AlphaFoldDB" id="A0A517Y9Y1"/>
<name>A0A517Y9Y1_9BACT</name>
<dbReference type="EMBL" id="CP036274">
    <property type="protein sequence ID" value="QDU27039.1"/>
    <property type="molecule type" value="Genomic_DNA"/>
</dbReference>
<dbReference type="RefSeq" id="WP_145087916.1">
    <property type="nucleotide sequence ID" value="NZ_CP036274.1"/>
</dbReference>
<keyword evidence="1" id="KW-0812">Transmembrane</keyword>